<dbReference type="STRING" id="652787.SAMN05216490_0187"/>
<gene>
    <name evidence="2" type="ORF">SAMN05216490_0187</name>
</gene>
<keyword evidence="1" id="KW-1133">Transmembrane helix</keyword>
<evidence type="ECO:0000256" key="1">
    <source>
        <dbReference type="SAM" id="Phobius"/>
    </source>
</evidence>
<name>A0A1H1MXN3_MUCMA</name>
<protein>
    <submittedName>
        <fullName evidence="2">Uncharacterized protein</fullName>
    </submittedName>
</protein>
<dbReference type="RefSeq" id="WP_091367828.1">
    <property type="nucleotide sequence ID" value="NZ_LT629740.1"/>
</dbReference>
<dbReference type="OrthoDB" id="798881at2"/>
<reference evidence="2 3" key="1">
    <citation type="submission" date="2016-10" db="EMBL/GenBank/DDBJ databases">
        <authorList>
            <person name="de Groot N.N."/>
        </authorList>
    </citation>
    <scope>NUCLEOTIDE SEQUENCE [LARGE SCALE GENOMIC DNA]</scope>
    <source>
        <strain evidence="2 3">MP1X4</strain>
    </source>
</reference>
<evidence type="ECO:0000313" key="3">
    <source>
        <dbReference type="Proteomes" id="UP000199679"/>
    </source>
</evidence>
<keyword evidence="1" id="KW-0812">Transmembrane</keyword>
<evidence type="ECO:0000313" key="2">
    <source>
        <dbReference type="EMBL" id="SDR91387.1"/>
    </source>
</evidence>
<dbReference type="EMBL" id="LT629740">
    <property type="protein sequence ID" value="SDR91387.1"/>
    <property type="molecule type" value="Genomic_DNA"/>
</dbReference>
<feature type="transmembrane region" description="Helical" evidence="1">
    <location>
        <begin position="12"/>
        <end position="30"/>
    </location>
</feature>
<keyword evidence="1" id="KW-0472">Membrane</keyword>
<organism evidence="2 3">
    <name type="scientific">Mucilaginibacter mallensis</name>
    <dbReference type="NCBI Taxonomy" id="652787"/>
    <lineage>
        <taxon>Bacteria</taxon>
        <taxon>Pseudomonadati</taxon>
        <taxon>Bacteroidota</taxon>
        <taxon>Sphingobacteriia</taxon>
        <taxon>Sphingobacteriales</taxon>
        <taxon>Sphingobacteriaceae</taxon>
        <taxon>Mucilaginibacter</taxon>
    </lineage>
</organism>
<sequence length="63" mass="6961">MAHHQKEEEKSYDYLYYVLGLITGVFTGAILDVGMIWALVGGVLGLLSAAFFLNVLVKGREDK</sequence>
<dbReference type="Proteomes" id="UP000199679">
    <property type="component" value="Chromosome I"/>
</dbReference>
<keyword evidence="3" id="KW-1185">Reference proteome</keyword>
<proteinExistence type="predicted"/>
<feature type="transmembrane region" description="Helical" evidence="1">
    <location>
        <begin position="36"/>
        <end position="57"/>
    </location>
</feature>
<accession>A0A1H1MXN3</accession>
<dbReference type="AlphaFoldDB" id="A0A1H1MXN3"/>